<feature type="compositionally biased region" description="Basic and acidic residues" evidence="1">
    <location>
        <begin position="73"/>
        <end position="86"/>
    </location>
</feature>
<evidence type="ECO:0000313" key="2">
    <source>
        <dbReference type="EMBL" id="PCJ28652.1"/>
    </source>
</evidence>
<evidence type="ECO:0000313" key="3">
    <source>
        <dbReference type="Proteomes" id="UP000218327"/>
    </source>
</evidence>
<organism evidence="2 3">
    <name type="scientific">SAR86 cluster bacterium</name>
    <dbReference type="NCBI Taxonomy" id="2030880"/>
    <lineage>
        <taxon>Bacteria</taxon>
        <taxon>Pseudomonadati</taxon>
        <taxon>Pseudomonadota</taxon>
        <taxon>Gammaproteobacteria</taxon>
        <taxon>SAR86 cluster</taxon>
    </lineage>
</organism>
<dbReference type="EMBL" id="NVVJ01000001">
    <property type="protein sequence ID" value="PCJ28652.1"/>
    <property type="molecule type" value="Genomic_DNA"/>
</dbReference>
<name>A0A2A5BAW6_9GAMM</name>
<proteinExistence type="predicted"/>
<dbReference type="AlphaFoldDB" id="A0A2A5BAW6"/>
<feature type="compositionally biased region" description="Basic and acidic residues" evidence="1">
    <location>
        <begin position="7"/>
        <end position="16"/>
    </location>
</feature>
<accession>A0A2A5BAW6</accession>
<feature type="region of interest" description="Disordered" evidence="1">
    <location>
        <begin position="1"/>
        <end position="22"/>
    </location>
</feature>
<protein>
    <submittedName>
        <fullName evidence="2">Uncharacterized protein</fullName>
    </submittedName>
</protein>
<comment type="caution">
    <text evidence="2">The sequence shown here is derived from an EMBL/GenBank/DDBJ whole genome shotgun (WGS) entry which is preliminary data.</text>
</comment>
<evidence type="ECO:0000256" key="1">
    <source>
        <dbReference type="SAM" id="MobiDB-lite"/>
    </source>
</evidence>
<feature type="region of interest" description="Disordered" evidence="1">
    <location>
        <begin position="63"/>
        <end position="86"/>
    </location>
</feature>
<gene>
    <name evidence="2" type="ORF">COA96_00260</name>
</gene>
<reference evidence="3" key="1">
    <citation type="submission" date="2017-08" db="EMBL/GenBank/DDBJ databases">
        <title>A dynamic microbial community with high functional redundancy inhabits the cold, oxic subseafloor aquifer.</title>
        <authorList>
            <person name="Tully B.J."/>
            <person name="Wheat C.G."/>
            <person name="Glazer B.T."/>
            <person name="Huber J.A."/>
        </authorList>
    </citation>
    <scope>NUCLEOTIDE SEQUENCE [LARGE SCALE GENOMIC DNA]</scope>
</reference>
<dbReference type="Proteomes" id="UP000218327">
    <property type="component" value="Unassembled WGS sequence"/>
</dbReference>
<sequence length="86" mass="9418">MTNMKAKTLDGKRTSVHDMNTGSYGEISEQKGIFSRFLKTCKNINLFMAGMYTGVGCGGTPHTHHNYSVVESVDEKAKNNPDSKSS</sequence>